<gene>
    <name evidence="1" type="ORF">AMON00008_LOCUS50600</name>
</gene>
<reference evidence="1" key="1">
    <citation type="submission" date="2021-01" db="EMBL/GenBank/DDBJ databases">
        <authorList>
            <person name="Corre E."/>
            <person name="Pelletier E."/>
            <person name="Niang G."/>
            <person name="Scheremetjew M."/>
            <person name="Finn R."/>
            <person name="Kale V."/>
            <person name="Holt S."/>
            <person name="Cochrane G."/>
            <person name="Meng A."/>
            <person name="Brown T."/>
            <person name="Cohen L."/>
        </authorList>
    </citation>
    <scope>NUCLEOTIDE SEQUENCE</scope>
    <source>
        <strain evidence="1">CCMP3105</strain>
    </source>
</reference>
<organism evidence="1">
    <name type="scientific">Alexandrium monilatum</name>
    <dbReference type="NCBI Taxonomy" id="311494"/>
    <lineage>
        <taxon>Eukaryota</taxon>
        <taxon>Sar</taxon>
        <taxon>Alveolata</taxon>
        <taxon>Dinophyceae</taxon>
        <taxon>Gonyaulacales</taxon>
        <taxon>Pyrocystaceae</taxon>
        <taxon>Alexandrium</taxon>
    </lineage>
</organism>
<sequence length="318" mass="35256">MSDRPSSEYWSVAQIPCRLVSMVERLMEALQSPRGLRALFLDTPIVLDRESQEMRLLLLSSLLEALSEGDFQGERVPERFEQRIRELAVATPARQAGNVLFFALWKLFTSGDIPWGELSPYLAKYLSRSQPATGTPFSRSFFLRLFDTQAEFEPEHLTTLSKYAPIVAHWNARLLSKPLASGIADKCRLWFETFKRKCQRCRVPATCDEPFSEACAALGECLTLFISALVDLAVEDLDEKRFGALAKAIPGGLPDGWSQTISSGIDGRSAVEAVNKQLSGCICAAEAHLGAEGVMERIVNTTRELYETILCRGLGAST</sequence>
<name>A0A7S4WDT6_9DINO</name>
<dbReference type="AlphaFoldDB" id="A0A7S4WDT6"/>
<proteinExistence type="predicted"/>
<accession>A0A7S4WDT6</accession>
<protein>
    <submittedName>
        <fullName evidence="1">Uncharacterized protein</fullName>
    </submittedName>
</protein>
<dbReference type="EMBL" id="HBNR01071442">
    <property type="protein sequence ID" value="CAE4646484.1"/>
    <property type="molecule type" value="Transcribed_RNA"/>
</dbReference>
<evidence type="ECO:0000313" key="1">
    <source>
        <dbReference type="EMBL" id="CAE4646484.1"/>
    </source>
</evidence>